<comment type="caution">
    <text evidence="3">The sequence shown here is derived from an EMBL/GenBank/DDBJ whole genome shotgun (WGS) entry which is preliminary data.</text>
</comment>
<dbReference type="PANTHER" id="PTHR40027">
    <property type="entry name" value="CELL DIVISION PROTEIN DIVIC"/>
    <property type="match status" value="1"/>
</dbReference>
<dbReference type="EMBL" id="JACHON010000019">
    <property type="protein sequence ID" value="MBB6513972.1"/>
    <property type="molecule type" value="Genomic_DNA"/>
</dbReference>
<protein>
    <submittedName>
        <fullName evidence="3">Cell division protein DivIC</fullName>
    </submittedName>
</protein>
<dbReference type="PANTHER" id="PTHR40027:SF1">
    <property type="entry name" value="CELL DIVISION PROTEIN DIVIC"/>
    <property type="match status" value="1"/>
</dbReference>
<organism evidence="3 4">
    <name type="scientific">Gracilibacillus halotolerans</name>
    <dbReference type="NCBI Taxonomy" id="74386"/>
    <lineage>
        <taxon>Bacteria</taxon>
        <taxon>Bacillati</taxon>
        <taxon>Bacillota</taxon>
        <taxon>Bacilli</taxon>
        <taxon>Bacillales</taxon>
        <taxon>Bacillaceae</taxon>
        <taxon>Gracilibacillus</taxon>
    </lineage>
</organism>
<dbReference type="GO" id="GO:0051301">
    <property type="term" value="P:cell division"/>
    <property type="evidence" value="ECO:0007669"/>
    <property type="project" value="UniProtKB-KW"/>
</dbReference>
<dbReference type="Proteomes" id="UP000572212">
    <property type="component" value="Unassembled WGS sequence"/>
</dbReference>
<keyword evidence="3" id="KW-0132">Cell division</keyword>
<dbReference type="InterPro" id="IPR007060">
    <property type="entry name" value="FtsL/DivIC"/>
</dbReference>
<evidence type="ECO:0000256" key="1">
    <source>
        <dbReference type="SAM" id="Coils"/>
    </source>
</evidence>
<dbReference type="AlphaFoldDB" id="A0A841RQ34"/>
<keyword evidence="2" id="KW-0472">Membrane</keyword>
<gene>
    <name evidence="3" type="ORF">GGQ92_002791</name>
</gene>
<keyword evidence="1" id="KW-0175">Coiled coil</keyword>
<dbReference type="RefSeq" id="WP_184250141.1">
    <property type="nucleotide sequence ID" value="NZ_BAAACU010000061.1"/>
</dbReference>
<proteinExistence type="predicted"/>
<dbReference type="Pfam" id="PF04977">
    <property type="entry name" value="DivIC"/>
    <property type="match status" value="1"/>
</dbReference>
<keyword evidence="2" id="KW-1133">Transmembrane helix</keyword>
<sequence>MAKRRNVARINEAYIEQHDAQVKRQKRRRKKLYRRLTLFGIIAFTALFLLVAFHVDQRTRLTDMQQEYEQKTTELAKLEKEEKLLENEIELLQDEEYLLQIAKTDYFFTEEGEIVFKTAEEEASY</sequence>
<evidence type="ECO:0000313" key="4">
    <source>
        <dbReference type="Proteomes" id="UP000572212"/>
    </source>
</evidence>
<dbReference type="InterPro" id="IPR039076">
    <property type="entry name" value="DivIC"/>
</dbReference>
<reference evidence="3 4" key="1">
    <citation type="submission" date="2020-08" db="EMBL/GenBank/DDBJ databases">
        <title>Genomic Encyclopedia of Type Strains, Phase IV (KMG-IV): sequencing the most valuable type-strain genomes for metagenomic binning, comparative biology and taxonomic classification.</title>
        <authorList>
            <person name="Goeker M."/>
        </authorList>
    </citation>
    <scope>NUCLEOTIDE SEQUENCE [LARGE SCALE GENOMIC DNA]</scope>
    <source>
        <strain evidence="3 4">DSM 11805</strain>
    </source>
</reference>
<feature type="coiled-coil region" evidence="1">
    <location>
        <begin position="61"/>
        <end position="95"/>
    </location>
</feature>
<keyword evidence="4" id="KW-1185">Reference proteome</keyword>
<keyword evidence="3" id="KW-0131">Cell cycle</keyword>
<name>A0A841RQ34_9BACI</name>
<feature type="transmembrane region" description="Helical" evidence="2">
    <location>
        <begin position="36"/>
        <end position="55"/>
    </location>
</feature>
<evidence type="ECO:0000313" key="3">
    <source>
        <dbReference type="EMBL" id="MBB6513972.1"/>
    </source>
</evidence>
<evidence type="ECO:0000256" key="2">
    <source>
        <dbReference type="SAM" id="Phobius"/>
    </source>
</evidence>
<accession>A0A841RQ34</accession>
<keyword evidence="2" id="KW-0812">Transmembrane</keyword>